<gene>
    <name evidence="1" type="ORF">AJ78_04853</name>
</gene>
<protein>
    <submittedName>
        <fullName evidence="1">Uncharacterized protein</fullName>
    </submittedName>
</protein>
<dbReference type="InterPro" id="IPR011009">
    <property type="entry name" value="Kinase-like_dom_sf"/>
</dbReference>
<dbReference type="VEuPathDB" id="FungiDB:AJ78_04853"/>
<dbReference type="EMBL" id="LGRN01000193">
    <property type="protein sequence ID" value="OJD14849.1"/>
    <property type="molecule type" value="Genomic_DNA"/>
</dbReference>
<dbReference type="PANTHER" id="PTHR21310:SF15">
    <property type="entry name" value="AMINOGLYCOSIDE PHOSPHOTRANSFERASE DOMAIN-CONTAINING PROTEIN"/>
    <property type="match status" value="1"/>
</dbReference>
<dbReference type="STRING" id="1447872.A0A1J9PEC5"/>
<dbReference type="InterPro" id="IPR051678">
    <property type="entry name" value="AGP_Transferase"/>
</dbReference>
<proteinExistence type="predicted"/>
<accession>A0A1J9PEC5</accession>
<dbReference type="AlphaFoldDB" id="A0A1J9PEC5"/>
<name>A0A1J9PEC5_9EURO</name>
<dbReference type="Proteomes" id="UP000182235">
    <property type="component" value="Unassembled WGS sequence"/>
</dbReference>
<organism evidence="1 2">
    <name type="scientific">Emergomyces pasteurianus Ep9510</name>
    <dbReference type="NCBI Taxonomy" id="1447872"/>
    <lineage>
        <taxon>Eukaryota</taxon>
        <taxon>Fungi</taxon>
        <taxon>Dikarya</taxon>
        <taxon>Ascomycota</taxon>
        <taxon>Pezizomycotina</taxon>
        <taxon>Eurotiomycetes</taxon>
        <taxon>Eurotiomycetidae</taxon>
        <taxon>Onygenales</taxon>
        <taxon>Ajellomycetaceae</taxon>
        <taxon>Emergomyces</taxon>
    </lineage>
</organism>
<reference evidence="1 2" key="1">
    <citation type="submission" date="2015-07" db="EMBL/GenBank/DDBJ databases">
        <title>Emmonsia species relationships and genome sequence.</title>
        <authorList>
            <consortium name="The Broad Institute Genomics Platform"/>
            <person name="Cuomo C.A."/>
            <person name="Munoz J.F."/>
            <person name="Imamovic A."/>
            <person name="Priest M.E."/>
            <person name="Young S."/>
            <person name="Clay O.K."/>
            <person name="McEwen J.G."/>
        </authorList>
    </citation>
    <scope>NUCLEOTIDE SEQUENCE [LARGE SCALE GENOMIC DNA]</scope>
    <source>
        <strain evidence="1 2">UAMH 9510</strain>
    </source>
</reference>
<evidence type="ECO:0000313" key="1">
    <source>
        <dbReference type="EMBL" id="OJD14849.1"/>
    </source>
</evidence>
<dbReference type="SUPFAM" id="SSF56112">
    <property type="entry name" value="Protein kinase-like (PK-like)"/>
    <property type="match status" value="1"/>
</dbReference>
<comment type="caution">
    <text evidence="1">The sequence shown here is derived from an EMBL/GenBank/DDBJ whole genome shotgun (WGS) entry which is preliminary data.</text>
</comment>
<dbReference type="OrthoDB" id="5327538at2759"/>
<keyword evidence="2" id="KW-1185">Reference proteome</keyword>
<sequence>MLNQPSNLGGEFNLSALVQLAQGLRNVPCTCDPSQKPLTGGFNWAIVLSFDDGVKWIFRSPCTSFGLDEMTANAVLSSEVATLKYINQNSSIPVPDVSSKNNAVGVPYILMSKASGYPLSICNWLPQLKGGPARLIKAEEKQKVMRQLGQLMAQLSRLRFNKIGSLFEEEEGCFNVKSCLSPGLLFHDRYDLQGIVRGPFNEENDYYRALLSAYFAHIQHLTLGHHAFFAPVPVPKEYDSYASYLEATDRWNDFVTLTSRIENSGNRLDYFIAGRFLESMIPNFTDSRKEFALYHPDLSTSNIFVDDQYNITCIIDWAFSSTVPVALLLATPGLPHPRDEWEAPLTSAFRSGFSDHFDNSFRVCSLAWERSRMVWLFMRLVNLDSLQDYHLLAELYALVYGRQPAYFVVDFKKEYTKTAVMNMRKILSADDETAADIERHENAYFASVGVERCAIPRKLNLVSALSKGFVADRRLWHWIERAVPGSSIE</sequence>
<evidence type="ECO:0000313" key="2">
    <source>
        <dbReference type="Proteomes" id="UP000182235"/>
    </source>
</evidence>
<dbReference type="PANTHER" id="PTHR21310">
    <property type="entry name" value="AMINOGLYCOSIDE PHOSPHOTRANSFERASE-RELATED-RELATED"/>
    <property type="match status" value="1"/>
</dbReference>